<dbReference type="Proteomes" id="UP000004913">
    <property type="component" value="Unassembled WGS sequence"/>
</dbReference>
<dbReference type="GO" id="GO:0003677">
    <property type="term" value="F:DNA binding"/>
    <property type="evidence" value="ECO:0007669"/>
    <property type="project" value="InterPro"/>
</dbReference>
<dbReference type="OrthoDB" id="7865033at2"/>
<dbReference type="EMBL" id="ADLV01000018">
    <property type="protein sequence ID" value="EGK02363.1"/>
    <property type="molecule type" value="Genomic_DNA"/>
</dbReference>
<gene>
    <name evidence="1" type="ORF">HMPREF9455_01633</name>
</gene>
<sequence length="65" mass="7577">MNKLNILKVILVEKKKIEKWLSEQLGKDLLTVSKWCSNKIQPFGEMVDEIAVFFQELPNKSKSKI</sequence>
<dbReference type="AlphaFoldDB" id="F5IX16"/>
<dbReference type="InterPro" id="IPR010982">
    <property type="entry name" value="Lambda_DNA-bd_dom_sf"/>
</dbReference>
<reference evidence="1 2" key="1">
    <citation type="submission" date="2011-04" db="EMBL/GenBank/DDBJ databases">
        <title>The Genome Sequence of Dysgonomonas gadei ATCC BAA-286.</title>
        <authorList>
            <consortium name="The Broad Institute Genome Sequencing Platform"/>
            <person name="Earl A."/>
            <person name="Ward D."/>
            <person name="Feldgarden M."/>
            <person name="Gevers D."/>
            <person name="Pudlo N."/>
            <person name="Martens E."/>
            <person name="Allen-Vercoe E."/>
            <person name="Young S.K."/>
            <person name="Zeng Q."/>
            <person name="Gargeya S."/>
            <person name="Fitzgerald M."/>
            <person name="Haas B."/>
            <person name="Abouelleil A."/>
            <person name="Alvarado L."/>
            <person name="Arachchi H.M."/>
            <person name="Berlin A."/>
            <person name="Brown A."/>
            <person name="Chapman S.B."/>
            <person name="Chen Z."/>
            <person name="Dunbar C."/>
            <person name="Freedman E."/>
            <person name="Gearin G."/>
            <person name="Gellesch M."/>
            <person name="Goldberg J."/>
            <person name="Griggs A."/>
            <person name="Gujja S."/>
            <person name="Heiman D."/>
            <person name="Howarth C."/>
            <person name="Larson L."/>
            <person name="Lui A."/>
            <person name="MacDonald P.J.P."/>
            <person name="Mehta T."/>
            <person name="Montmayeur A."/>
            <person name="Murphy C."/>
            <person name="Neiman D."/>
            <person name="Pearson M."/>
            <person name="Priest M."/>
            <person name="Roberts A."/>
            <person name="Saif S."/>
            <person name="Shea T."/>
            <person name="Shenoy N."/>
            <person name="Sisk P."/>
            <person name="Stolte C."/>
            <person name="Sykes S."/>
            <person name="Yandava C."/>
            <person name="Wortman J."/>
            <person name="Nusbaum C."/>
            <person name="Birren B."/>
        </authorList>
    </citation>
    <scope>NUCLEOTIDE SEQUENCE [LARGE SCALE GENOMIC DNA]</scope>
    <source>
        <strain evidence="1 2">ATCC BAA-286</strain>
    </source>
</reference>
<name>F5IX16_9BACT</name>
<organism evidence="1 2">
    <name type="scientific">Dysgonomonas gadei ATCC BAA-286</name>
    <dbReference type="NCBI Taxonomy" id="742766"/>
    <lineage>
        <taxon>Bacteria</taxon>
        <taxon>Pseudomonadati</taxon>
        <taxon>Bacteroidota</taxon>
        <taxon>Bacteroidia</taxon>
        <taxon>Bacteroidales</taxon>
        <taxon>Dysgonomonadaceae</taxon>
        <taxon>Dysgonomonas</taxon>
    </lineage>
</organism>
<dbReference type="Gene3D" id="1.10.260.40">
    <property type="entry name" value="lambda repressor-like DNA-binding domains"/>
    <property type="match status" value="1"/>
</dbReference>
<evidence type="ECO:0000313" key="1">
    <source>
        <dbReference type="EMBL" id="EGK02363.1"/>
    </source>
</evidence>
<accession>F5IX16</accession>
<dbReference type="HOGENOM" id="CLU_066192_52_0_10"/>
<comment type="caution">
    <text evidence="1">The sequence shown here is derived from an EMBL/GenBank/DDBJ whole genome shotgun (WGS) entry which is preliminary data.</text>
</comment>
<evidence type="ECO:0000313" key="2">
    <source>
        <dbReference type="Proteomes" id="UP000004913"/>
    </source>
</evidence>
<proteinExistence type="predicted"/>
<keyword evidence="2" id="KW-1185">Reference proteome</keyword>
<dbReference type="STRING" id="742766.HMPREF9455_01633"/>
<evidence type="ECO:0008006" key="3">
    <source>
        <dbReference type="Google" id="ProtNLM"/>
    </source>
</evidence>
<dbReference type="RefSeq" id="WP_006799148.1">
    <property type="nucleotide sequence ID" value="NZ_GL891981.1"/>
</dbReference>
<protein>
    <recommendedName>
        <fullName evidence="3">HTH cro/C1-type domain-containing protein</fullName>
    </recommendedName>
</protein>